<proteinExistence type="predicted"/>
<dbReference type="Gene3D" id="1.25.10.10">
    <property type="entry name" value="Leucine-rich Repeat Variant"/>
    <property type="match status" value="1"/>
</dbReference>
<dbReference type="Proteomes" id="UP000283269">
    <property type="component" value="Unassembled WGS sequence"/>
</dbReference>
<name>A0A409WIG3_PSICY</name>
<dbReference type="AlphaFoldDB" id="A0A409WIG3"/>
<evidence type="ECO:0008006" key="4">
    <source>
        <dbReference type="Google" id="ProtNLM"/>
    </source>
</evidence>
<dbReference type="InterPro" id="IPR016024">
    <property type="entry name" value="ARM-type_fold"/>
</dbReference>
<feature type="compositionally biased region" description="Basic residues" evidence="1">
    <location>
        <begin position="8"/>
        <end position="18"/>
    </location>
</feature>
<keyword evidence="3" id="KW-1185">Reference proteome</keyword>
<dbReference type="SUPFAM" id="SSF48371">
    <property type="entry name" value="ARM repeat"/>
    <property type="match status" value="1"/>
</dbReference>
<evidence type="ECO:0000313" key="2">
    <source>
        <dbReference type="EMBL" id="PPQ78318.1"/>
    </source>
</evidence>
<dbReference type="EMBL" id="NHYD01003422">
    <property type="protein sequence ID" value="PPQ78318.1"/>
    <property type="molecule type" value="Genomic_DNA"/>
</dbReference>
<dbReference type="InterPro" id="IPR011989">
    <property type="entry name" value="ARM-like"/>
</dbReference>
<accession>A0A409WIG3</accession>
<reference evidence="2 3" key="1">
    <citation type="journal article" date="2018" name="Evol. Lett.">
        <title>Horizontal gene cluster transfer increased hallucinogenic mushroom diversity.</title>
        <authorList>
            <person name="Reynolds H.T."/>
            <person name="Vijayakumar V."/>
            <person name="Gluck-Thaler E."/>
            <person name="Korotkin H.B."/>
            <person name="Matheny P.B."/>
            <person name="Slot J.C."/>
        </authorList>
    </citation>
    <scope>NUCLEOTIDE SEQUENCE [LARGE SCALE GENOMIC DNA]</scope>
    <source>
        <strain evidence="2 3">2631</strain>
    </source>
</reference>
<comment type="caution">
    <text evidence="2">The sequence shown here is derived from an EMBL/GenBank/DDBJ whole genome shotgun (WGS) entry which is preliminary data.</text>
</comment>
<dbReference type="InParanoid" id="A0A409WIG3"/>
<sequence length="726" mass="81357">MPGPGSRSKAKLKSHKPKTPASPMAQGDVSEVQIAEIDNAAGWNVIVNILCGLFELPDLTSRSGLKKVHANFNPIFARIESVCHKNPQNYKIRGAIVGIFAKMCVDSLLRDKLFEKGVLNMIIPLLNIDDTRHLALRSLSTITHHGGSKARIEIAKHSNVLTKLIRDLPDDEKVAELAVVTIAHCISAVVEGAPEPVLKSIDMVDVLKTVLEAIKRPHSRPRSIIDHAIELVSFSSIHIKAYTPAIHFLVAGLRSKDWVTRCTCLGGLIRLYQLEAEDDQRHLDPTKLMDAVSRRLPDHLVDLEMDYGLMRCDIYLTVKSADDFQKAMIACVQTHDLYALGLKEAELILRTEDPVTGKRLNDNAGLPFKMWSESLPMCAKAIRKMNKPNEADSADILDIKYLIMKQRIPDAVSLAKKAIERNPQQAYFYYAITLAADNVQGLRAAKKGLKCKLLTPFVKWQMMQRAVQHAGDMGIKILQDMPEVGDQRWAEGIAFLSSALEDARAYLDGAPPDNRHMKNVIYWFILLTMLMKEDLSLDLHELKPSLEKLKAADDFSTFIGVPPPKTNLRLAQQAAIKYYPAAIKEFSRVYDILDKAKGAEGSTAPNQDRLENDLAAWLDDMKLEDGTMEDIGARCQGSTNHAKVNYDQITLYRCSWCGNPSAVLRKCTCIFDSAIADETVVDDAFVMYHFSRQRMCKDKVLRLRVPKIPLVQAQEDVQRLRCDSER</sequence>
<gene>
    <name evidence="2" type="ORF">CVT25_011689</name>
</gene>
<protein>
    <recommendedName>
        <fullName evidence="4">ARM repeat-containing protein</fullName>
    </recommendedName>
</protein>
<dbReference type="OrthoDB" id="341421at2759"/>
<organism evidence="2 3">
    <name type="scientific">Psilocybe cyanescens</name>
    <dbReference type="NCBI Taxonomy" id="93625"/>
    <lineage>
        <taxon>Eukaryota</taxon>
        <taxon>Fungi</taxon>
        <taxon>Dikarya</taxon>
        <taxon>Basidiomycota</taxon>
        <taxon>Agaricomycotina</taxon>
        <taxon>Agaricomycetes</taxon>
        <taxon>Agaricomycetidae</taxon>
        <taxon>Agaricales</taxon>
        <taxon>Agaricineae</taxon>
        <taxon>Strophariaceae</taxon>
        <taxon>Psilocybe</taxon>
    </lineage>
</organism>
<evidence type="ECO:0000256" key="1">
    <source>
        <dbReference type="SAM" id="MobiDB-lite"/>
    </source>
</evidence>
<feature type="region of interest" description="Disordered" evidence="1">
    <location>
        <begin position="1"/>
        <end position="26"/>
    </location>
</feature>
<evidence type="ECO:0000313" key="3">
    <source>
        <dbReference type="Proteomes" id="UP000283269"/>
    </source>
</evidence>